<reference evidence="1 2" key="1">
    <citation type="submission" date="2017-11" db="EMBL/GenBank/DDBJ databases">
        <title>Evolution of Phototrophy in the Chloroflexi Phylum Driven by Horizontal Gene Transfer.</title>
        <authorList>
            <person name="Ward L.M."/>
            <person name="Hemp J."/>
            <person name="Shih P.M."/>
            <person name="Mcglynn S.E."/>
            <person name="Fischer W."/>
        </authorList>
    </citation>
    <scope>NUCLEOTIDE SEQUENCE [LARGE SCALE GENOMIC DNA]</scope>
    <source>
        <strain evidence="1">JP3_7</strain>
    </source>
</reference>
<accession>A0A2M8Q944</accession>
<comment type="caution">
    <text evidence="1">The sequence shown here is derived from an EMBL/GenBank/DDBJ whole genome shotgun (WGS) entry which is preliminary data.</text>
</comment>
<protein>
    <submittedName>
        <fullName evidence="1">Uncharacterized protein</fullName>
    </submittedName>
</protein>
<evidence type="ECO:0000313" key="2">
    <source>
        <dbReference type="Proteomes" id="UP000230790"/>
    </source>
</evidence>
<evidence type="ECO:0000313" key="1">
    <source>
        <dbReference type="EMBL" id="PJF46328.1"/>
    </source>
</evidence>
<gene>
    <name evidence="1" type="ORF">CUN48_14360</name>
</gene>
<dbReference type="Proteomes" id="UP000230790">
    <property type="component" value="Unassembled WGS sequence"/>
</dbReference>
<name>A0A2M8Q944_9CHLR</name>
<organism evidence="1 2">
    <name type="scientific">Candidatus Thermofonsia Clade 3 bacterium</name>
    <dbReference type="NCBI Taxonomy" id="2364212"/>
    <lineage>
        <taxon>Bacteria</taxon>
        <taxon>Bacillati</taxon>
        <taxon>Chloroflexota</taxon>
        <taxon>Candidatus Thermofontia</taxon>
        <taxon>Candidatus Thermofonsia Clade 3</taxon>
    </lineage>
</organism>
<sequence>MVESLGRCLQPAKRGHIPETTPKRLTRLGIDHEAFIADGTRLLKEFGTAVGKPARLIELAAPRQAKFLRGMRLARAVFERKAA</sequence>
<dbReference type="AlphaFoldDB" id="A0A2M8Q944"/>
<proteinExistence type="predicted"/>
<dbReference type="EMBL" id="PGTN01000285">
    <property type="protein sequence ID" value="PJF46328.1"/>
    <property type="molecule type" value="Genomic_DNA"/>
</dbReference>